<keyword evidence="1" id="KW-0560">Oxidoreductase</keyword>
<reference evidence="4" key="1">
    <citation type="submission" date="2016-11" db="EMBL/GenBank/DDBJ databases">
        <authorList>
            <person name="Varghese N."/>
            <person name="Submissions S."/>
        </authorList>
    </citation>
    <scope>NUCLEOTIDE SEQUENCE [LARGE SCALE GENOMIC DNA]</scope>
    <source>
        <strain evidence="4">DSM 17957</strain>
    </source>
</reference>
<dbReference type="Gene3D" id="3.50.50.60">
    <property type="entry name" value="FAD/NAD(P)-binding domain"/>
    <property type="match status" value="2"/>
</dbReference>
<dbReference type="InterPro" id="IPR036188">
    <property type="entry name" value="FAD/NAD-bd_sf"/>
</dbReference>
<evidence type="ECO:0000313" key="4">
    <source>
        <dbReference type="Proteomes" id="UP000184536"/>
    </source>
</evidence>
<dbReference type="STRING" id="1121919.SAMN02745975_03634"/>
<protein>
    <submittedName>
        <fullName evidence="3">Thioredoxin reductase</fullName>
    </submittedName>
</protein>
<dbReference type="PRINTS" id="PR00368">
    <property type="entry name" value="FADPNR"/>
</dbReference>
<sequence length="366" mass="38962">MHKASVVIIGAGPAGLCAAIEAAKAGAKVLVLDENLKPGGQLFKQIHKFFGSKEHKAGTRGYEIGVELLKEAEVLNIDVWLNTEVCGIDKEKNIWAVRNGKDAVHIAAERIILATGAIENAVAFPGWTLPGVMGAGAAQTMINIHRVLPGKRVVMLGSGNVGVIVSYQLMQAGADVSAIVEASPTLGGYGVHTAKVRRAGVPFYTSHSISKVIGKEKVEAVEIVALDQQWRPINGTKKVLEADTICLAAGLSPLTELAWIAGCQFHYIPELGGHLPIHNRYMETTAAGIYVAGDITGIEEASTAMEEGMLAGINAAASLGFYSQKEKEQLSAIVWDRLDALRCGYFGQKRKTAKERMISVGKKVIG</sequence>
<feature type="domain" description="FAD/NAD(P)-binding" evidence="2">
    <location>
        <begin position="5"/>
        <end position="308"/>
    </location>
</feature>
<dbReference type="Pfam" id="PF07992">
    <property type="entry name" value="Pyr_redox_2"/>
    <property type="match status" value="1"/>
</dbReference>
<gene>
    <name evidence="3" type="ORF">SAMN02745975_03634</name>
</gene>
<dbReference type="GO" id="GO:0016491">
    <property type="term" value="F:oxidoreductase activity"/>
    <property type="evidence" value="ECO:0007669"/>
    <property type="project" value="UniProtKB-KW"/>
</dbReference>
<dbReference type="PRINTS" id="PR00411">
    <property type="entry name" value="PNDRDTASEI"/>
</dbReference>
<dbReference type="PANTHER" id="PTHR42949">
    <property type="entry name" value="ANAEROBIC GLYCEROL-3-PHOSPHATE DEHYDROGENASE SUBUNIT B"/>
    <property type="match status" value="1"/>
</dbReference>
<proteinExistence type="predicted"/>
<accession>A0A1M6PNY3</accession>
<dbReference type="SUPFAM" id="SSF51905">
    <property type="entry name" value="FAD/NAD(P)-binding domain"/>
    <property type="match status" value="1"/>
</dbReference>
<organism evidence="3 4">
    <name type="scientific">Geosporobacter subterraneus DSM 17957</name>
    <dbReference type="NCBI Taxonomy" id="1121919"/>
    <lineage>
        <taxon>Bacteria</taxon>
        <taxon>Bacillati</taxon>
        <taxon>Bacillota</taxon>
        <taxon>Clostridia</taxon>
        <taxon>Peptostreptococcales</taxon>
        <taxon>Thermotaleaceae</taxon>
        <taxon>Geosporobacter</taxon>
    </lineage>
</organism>
<keyword evidence="4" id="KW-1185">Reference proteome</keyword>
<dbReference type="InterPro" id="IPR023753">
    <property type="entry name" value="FAD/NAD-binding_dom"/>
</dbReference>
<dbReference type="PANTHER" id="PTHR42949:SF3">
    <property type="entry name" value="ANAEROBIC GLYCEROL-3-PHOSPHATE DEHYDROGENASE SUBUNIT B"/>
    <property type="match status" value="1"/>
</dbReference>
<dbReference type="AlphaFoldDB" id="A0A1M6PNY3"/>
<name>A0A1M6PNY3_9FIRM</name>
<dbReference type="EMBL" id="FQZV01000073">
    <property type="protein sequence ID" value="SHK09714.1"/>
    <property type="molecule type" value="Genomic_DNA"/>
</dbReference>
<dbReference type="InterPro" id="IPR051691">
    <property type="entry name" value="Metab_Enz_Cyan_OpOx_G3PDH"/>
</dbReference>
<evidence type="ECO:0000259" key="2">
    <source>
        <dbReference type="Pfam" id="PF07992"/>
    </source>
</evidence>
<dbReference type="Proteomes" id="UP000184536">
    <property type="component" value="Unassembled WGS sequence"/>
</dbReference>
<evidence type="ECO:0000313" key="3">
    <source>
        <dbReference type="EMBL" id="SHK09714.1"/>
    </source>
</evidence>
<dbReference type="RefSeq" id="WP_207650464.1">
    <property type="nucleotide sequence ID" value="NZ_FQZV01000073.1"/>
</dbReference>
<evidence type="ECO:0000256" key="1">
    <source>
        <dbReference type="ARBA" id="ARBA00023002"/>
    </source>
</evidence>